<evidence type="ECO:0000313" key="15">
    <source>
        <dbReference type="Proteomes" id="UP000554144"/>
    </source>
</evidence>
<evidence type="ECO:0000256" key="10">
    <source>
        <dbReference type="ARBA" id="ARBA00022884"/>
    </source>
</evidence>
<keyword evidence="4" id="KW-0548">Nucleotidyltransferase</keyword>
<evidence type="ECO:0000256" key="4">
    <source>
        <dbReference type="ARBA" id="ARBA00022695"/>
    </source>
</evidence>
<evidence type="ECO:0000256" key="6">
    <source>
        <dbReference type="ARBA" id="ARBA00022741"/>
    </source>
</evidence>
<dbReference type="RefSeq" id="WP_130038856.1">
    <property type="nucleotide sequence ID" value="NZ_JACCEV010000001.1"/>
</dbReference>
<dbReference type="AlphaFoldDB" id="A0A853H110"/>
<keyword evidence="6" id="KW-0547">Nucleotide-binding</keyword>
<comment type="similarity">
    <text evidence="11">Belongs to the tRNA nucleotidyltransferase/poly(A) polymerase family.</text>
</comment>
<evidence type="ECO:0000256" key="11">
    <source>
        <dbReference type="RuleBase" id="RU003953"/>
    </source>
</evidence>
<dbReference type="InterPro" id="IPR043519">
    <property type="entry name" value="NT_sf"/>
</dbReference>
<accession>A0A853H110</accession>
<keyword evidence="7" id="KW-0692">RNA repair</keyword>
<evidence type="ECO:0000256" key="1">
    <source>
        <dbReference type="ARBA" id="ARBA00001946"/>
    </source>
</evidence>
<dbReference type="Pfam" id="PF01743">
    <property type="entry name" value="PolyA_pol"/>
    <property type="match status" value="1"/>
</dbReference>
<sequence>MGARPDDTSAGSVHGGQDNDPATAGLDVYIVGGAVRDAMLGLPAGDRDWVVVGATPEQMSSRGFIPVGGDFPVFLHPQTKEEYALARTERKSGRGYKGFTFYTGTDVSLEDDLQRRDLTVNAIAQAPNGRLVDPLGGQKDLQQRVLRHVGQAFVEDPVRLLRLARFAARFDEFSIASETLELARKLVQEGEVDALVPERVWREVAKGLMVPRAGRMFQVLADTGALARVLPGLRWHEEPSSTELVCAAHTGQSLAVRFALVCRFSDDPQSVARHVKAPTECQDYARLLPGVLDQVDASEAPAWLALMERCDALRKPDRFLTLVRAAQCVKEVDLRAWQARVDAIHSIDAGAIAKAEQGRPGRIKAALYEARLTALRTASAEDGHL</sequence>
<proteinExistence type="inferred from homology"/>
<dbReference type="SUPFAM" id="SSF81301">
    <property type="entry name" value="Nucleotidyltransferase"/>
    <property type="match status" value="1"/>
</dbReference>
<feature type="domain" description="Poly A polymerase head" evidence="12">
    <location>
        <begin position="28"/>
        <end position="147"/>
    </location>
</feature>
<keyword evidence="10 11" id="KW-0694">RNA-binding</keyword>
<keyword evidence="8" id="KW-0067">ATP-binding</keyword>
<dbReference type="InterPro" id="IPR012006">
    <property type="entry name" value="CCA_bact"/>
</dbReference>
<comment type="caution">
    <text evidence="14">The sequence shown here is derived from an EMBL/GenBank/DDBJ whole genome shotgun (WGS) entry which is preliminary data.</text>
</comment>
<reference evidence="14 15" key="1">
    <citation type="submission" date="2020-07" db="EMBL/GenBank/DDBJ databases">
        <title>Taxonomic revisions and descriptions of new bacterial species based on genomic comparisons in the high-G+C-content subgroup of the family Alcaligenaceae.</title>
        <authorList>
            <person name="Szabo A."/>
            <person name="Felfoldi T."/>
        </authorList>
    </citation>
    <scope>NUCLEOTIDE SEQUENCE [LARGE SCALE GENOMIC DNA]</scope>
    <source>
        <strain evidence="14 15">DSM 25667</strain>
    </source>
</reference>
<dbReference type="Pfam" id="PF12627">
    <property type="entry name" value="PolyA_pol_RNAbd"/>
    <property type="match status" value="1"/>
</dbReference>
<dbReference type="GO" id="GO:0004810">
    <property type="term" value="F:CCA tRNA nucleotidyltransferase activity"/>
    <property type="evidence" value="ECO:0007669"/>
    <property type="project" value="InterPro"/>
</dbReference>
<protein>
    <submittedName>
        <fullName evidence="14">tRNA CCA-pyrophosphorylase</fullName>
    </submittedName>
</protein>
<evidence type="ECO:0000256" key="8">
    <source>
        <dbReference type="ARBA" id="ARBA00022840"/>
    </source>
</evidence>
<dbReference type="GO" id="GO:0042245">
    <property type="term" value="P:RNA repair"/>
    <property type="evidence" value="ECO:0007669"/>
    <property type="project" value="UniProtKB-KW"/>
</dbReference>
<dbReference type="Gene3D" id="3.30.460.10">
    <property type="entry name" value="Beta Polymerase, domain 2"/>
    <property type="match status" value="1"/>
</dbReference>
<keyword evidence="3" id="KW-0819">tRNA processing</keyword>
<dbReference type="CDD" id="cd05398">
    <property type="entry name" value="NT_ClassII-CCAase"/>
    <property type="match status" value="1"/>
</dbReference>
<feature type="domain" description="tRNA nucleotidyltransferase/poly(A) polymerase RNA and SrmB- binding" evidence="13">
    <location>
        <begin position="173"/>
        <end position="233"/>
    </location>
</feature>
<dbReference type="InterPro" id="IPR050124">
    <property type="entry name" value="tRNA_CCA-adding_enzyme"/>
</dbReference>
<gene>
    <name evidence="14" type="ORF">H0A62_04890</name>
</gene>
<dbReference type="GO" id="GO:0046872">
    <property type="term" value="F:metal ion binding"/>
    <property type="evidence" value="ECO:0007669"/>
    <property type="project" value="UniProtKB-KW"/>
</dbReference>
<evidence type="ECO:0000256" key="9">
    <source>
        <dbReference type="ARBA" id="ARBA00022842"/>
    </source>
</evidence>
<dbReference type="SUPFAM" id="SSF81891">
    <property type="entry name" value="Poly A polymerase C-terminal region-like"/>
    <property type="match status" value="1"/>
</dbReference>
<dbReference type="EMBL" id="JACCEV010000001">
    <property type="protein sequence ID" value="NYT84935.1"/>
    <property type="molecule type" value="Genomic_DNA"/>
</dbReference>
<keyword evidence="15" id="KW-1185">Reference proteome</keyword>
<evidence type="ECO:0000256" key="2">
    <source>
        <dbReference type="ARBA" id="ARBA00022679"/>
    </source>
</evidence>
<organism evidence="14 15">
    <name type="scientific">Pollutimonas harenae</name>
    <dbReference type="NCBI Taxonomy" id="657015"/>
    <lineage>
        <taxon>Bacteria</taxon>
        <taxon>Pseudomonadati</taxon>
        <taxon>Pseudomonadota</taxon>
        <taxon>Betaproteobacteria</taxon>
        <taxon>Burkholderiales</taxon>
        <taxon>Alcaligenaceae</taxon>
        <taxon>Pollutimonas</taxon>
    </lineage>
</organism>
<dbReference type="GO" id="GO:0005524">
    <property type="term" value="F:ATP binding"/>
    <property type="evidence" value="ECO:0007669"/>
    <property type="project" value="UniProtKB-KW"/>
</dbReference>
<dbReference type="InterPro" id="IPR032828">
    <property type="entry name" value="PolyA_RNA-bd"/>
</dbReference>
<dbReference type="InterPro" id="IPR002646">
    <property type="entry name" value="PolA_pol_head_dom"/>
</dbReference>
<dbReference type="PANTHER" id="PTHR47545:SF1">
    <property type="entry name" value="MULTIFUNCTIONAL CCA PROTEIN"/>
    <property type="match status" value="1"/>
</dbReference>
<comment type="cofactor">
    <cofactor evidence="1">
        <name>Mg(2+)</name>
        <dbReference type="ChEBI" id="CHEBI:18420"/>
    </cofactor>
</comment>
<dbReference type="GO" id="GO:0001680">
    <property type="term" value="P:tRNA 3'-terminal CCA addition"/>
    <property type="evidence" value="ECO:0007669"/>
    <property type="project" value="InterPro"/>
</dbReference>
<keyword evidence="5" id="KW-0479">Metal-binding</keyword>
<evidence type="ECO:0000256" key="3">
    <source>
        <dbReference type="ARBA" id="ARBA00022694"/>
    </source>
</evidence>
<dbReference type="PIRSF" id="PIRSF000813">
    <property type="entry name" value="CCA_bact"/>
    <property type="match status" value="1"/>
</dbReference>
<dbReference type="OrthoDB" id="9805698at2"/>
<dbReference type="GO" id="GO:0003723">
    <property type="term" value="F:RNA binding"/>
    <property type="evidence" value="ECO:0007669"/>
    <property type="project" value="UniProtKB-KW"/>
</dbReference>
<evidence type="ECO:0000259" key="13">
    <source>
        <dbReference type="Pfam" id="PF12627"/>
    </source>
</evidence>
<dbReference type="Gene3D" id="1.10.3090.10">
    <property type="entry name" value="cca-adding enzyme, domain 2"/>
    <property type="match status" value="1"/>
</dbReference>
<dbReference type="PANTHER" id="PTHR47545">
    <property type="entry name" value="MULTIFUNCTIONAL CCA PROTEIN"/>
    <property type="match status" value="1"/>
</dbReference>
<evidence type="ECO:0000313" key="14">
    <source>
        <dbReference type="EMBL" id="NYT84935.1"/>
    </source>
</evidence>
<name>A0A853H110_9BURK</name>
<evidence type="ECO:0000256" key="7">
    <source>
        <dbReference type="ARBA" id="ARBA00022800"/>
    </source>
</evidence>
<evidence type="ECO:0000259" key="12">
    <source>
        <dbReference type="Pfam" id="PF01743"/>
    </source>
</evidence>
<evidence type="ECO:0000256" key="5">
    <source>
        <dbReference type="ARBA" id="ARBA00022723"/>
    </source>
</evidence>
<dbReference type="Proteomes" id="UP000554144">
    <property type="component" value="Unassembled WGS sequence"/>
</dbReference>
<keyword evidence="2 11" id="KW-0808">Transferase</keyword>
<keyword evidence="9" id="KW-0460">Magnesium</keyword>